<dbReference type="AlphaFoldDB" id="A0AAV5I4L7"/>
<dbReference type="Proteomes" id="UP001054252">
    <property type="component" value="Unassembled WGS sequence"/>
</dbReference>
<dbReference type="EMBL" id="BPVZ01000009">
    <property type="protein sequence ID" value="GKU96063.1"/>
    <property type="molecule type" value="Genomic_DNA"/>
</dbReference>
<organism evidence="1 2">
    <name type="scientific">Rubroshorea leprosula</name>
    <dbReference type="NCBI Taxonomy" id="152421"/>
    <lineage>
        <taxon>Eukaryota</taxon>
        <taxon>Viridiplantae</taxon>
        <taxon>Streptophyta</taxon>
        <taxon>Embryophyta</taxon>
        <taxon>Tracheophyta</taxon>
        <taxon>Spermatophyta</taxon>
        <taxon>Magnoliopsida</taxon>
        <taxon>eudicotyledons</taxon>
        <taxon>Gunneridae</taxon>
        <taxon>Pentapetalae</taxon>
        <taxon>rosids</taxon>
        <taxon>malvids</taxon>
        <taxon>Malvales</taxon>
        <taxon>Dipterocarpaceae</taxon>
        <taxon>Rubroshorea</taxon>
    </lineage>
</organism>
<sequence length="107" mass="11986">MVCILMYASVILGVTGKKLSQLLKFFQFTMVRALKSWNAWFDGSLIFSHKELVGSYSCLNAICGEFLIHASYFVRLVYLWMDRLEFQGLGPTLVSNGLIALSILGPS</sequence>
<proteinExistence type="predicted"/>
<protein>
    <submittedName>
        <fullName evidence="1">Uncharacterized protein</fullName>
    </submittedName>
</protein>
<evidence type="ECO:0000313" key="1">
    <source>
        <dbReference type="EMBL" id="GKU96063.1"/>
    </source>
</evidence>
<keyword evidence="2" id="KW-1185">Reference proteome</keyword>
<accession>A0AAV5I4L7</accession>
<name>A0AAV5I4L7_9ROSI</name>
<comment type="caution">
    <text evidence="1">The sequence shown here is derived from an EMBL/GenBank/DDBJ whole genome shotgun (WGS) entry which is preliminary data.</text>
</comment>
<evidence type="ECO:0000313" key="2">
    <source>
        <dbReference type="Proteomes" id="UP001054252"/>
    </source>
</evidence>
<reference evidence="1 2" key="1">
    <citation type="journal article" date="2021" name="Commun. Biol.">
        <title>The genome of Shorea leprosula (Dipterocarpaceae) highlights the ecological relevance of drought in aseasonal tropical rainforests.</title>
        <authorList>
            <person name="Ng K.K.S."/>
            <person name="Kobayashi M.J."/>
            <person name="Fawcett J.A."/>
            <person name="Hatakeyama M."/>
            <person name="Paape T."/>
            <person name="Ng C.H."/>
            <person name="Ang C.C."/>
            <person name="Tnah L.H."/>
            <person name="Lee C.T."/>
            <person name="Nishiyama T."/>
            <person name="Sese J."/>
            <person name="O'Brien M.J."/>
            <person name="Copetti D."/>
            <person name="Mohd Noor M.I."/>
            <person name="Ong R.C."/>
            <person name="Putra M."/>
            <person name="Sireger I.Z."/>
            <person name="Indrioko S."/>
            <person name="Kosugi Y."/>
            <person name="Izuno A."/>
            <person name="Isagi Y."/>
            <person name="Lee S.L."/>
            <person name="Shimizu K.K."/>
        </authorList>
    </citation>
    <scope>NUCLEOTIDE SEQUENCE [LARGE SCALE GENOMIC DNA]</scope>
    <source>
        <strain evidence="1">214</strain>
    </source>
</reference>
<gene>
    <name evidence="1" type="ORF">SLEP1_g9344</name>
</gene>